<dbReference type="CDD" id="cd19410">
    <property type="entry name" value="HK9-like_sensor"/>
    <property type="match status" value="1"/>
</dbReference>
<keyword evidence="2 4" id="KW-0807">Transducer</keyword>
<evidence type="ECO:0000256" key="5">
    <source>
        <dbReference type="SAM" id="Phobius"/>
    </source>
</evidence>
<feature type="domain" description="Methyl-accepting transducer" evidence="6">
    <location>
        <begin position="451"/>
        <end position="680"/>
    </location>
</feature>
<name>A0ABU9LDN7_9XANT</name>
<evidence type="ECO:0000259" key="6">
    <source>
        <dbReference type="PROSITE" id="PS50111"/>
    </source>
</evidence>
<dbReference type="Pfam" id="PF05227">
    <property type="entry name" value="CHASE3"/>
    <property type="match status" value="1"/>
</dbReference>
<dbReference type="PROSITE" id="PS50885">
    <property type="entry name" value="HAMP"/>
    <property type="match status" value="1"/>
</dbReference>
<comment type="caution">
    <text evidence="8">The sequence shown here is derived from an EMBL/GenBank/DDBJ whole genome shotgun (WGS) entry which is preliminary data.</text>
</comment>
<evidence type="ECO:0000256" key="2">
    <source>
        <dbReference type="ARBA" id="ARBA00023224"/>
    </source>
</evidence>
<dbReference type="InterPro" id="IPR007891">
    <property type="entry name" value="CHASE3"/>
</dbReference>
<keyword evidence="5" id="KW-0472">Membrane</keyword>
<keyword evidence="5" id="KW-0812">Transmembrane</keyword>
<evidence type="ECO:0000256" key="3">
    <source>
        <dbReference type="ARBA" id="ARBA00029447"/>
    </source>
</evidence>
<reference evidence="8 9" key="1">
    <citation type="journal article" date="2024" name="FEMS Microbiol. Lett.">
        <title>Xanthomonas protegens sp. nov., a novel rice seed-associated bacterium, provides in vivo protection against X. oryzae pv. oryzae, the bacterial leaf blight pathogen.</title>
        <authorList>
            <person name="Rana R."/>
            <person name="Sharma A."/>
            <person name="Madhavan V.N."/>
            <person name="Korpole S."/>
            <person name="Sonti R.V."/>
            <person name="Patel H.K."/>
            <person name="Patil P.B."/>
        </authorList>
    </citation>
    <scope>NUCLEOTIDE SEQUENCE [LARGE SCALE GENOMIC DNA]</scope>
    <source>
        <strain evidence="8 9">PPL118</strain>
    </source>
</reference>
<feature type="transmembrane region" description="Helical" evidence="5">
    <location>
        <begin position="12"/>
        <end position="34"/>
    </location>
</feature>
<feature type="domain" description="HAMP" evidence="7">
    <location>
        <begin position="400"/>
        <end position="446"/>
    </location>
</feature>
<evidence type="ECO:0000313" key="9">
    <source>
        <dbReference type="Proteomes" id="UP001486626"/>
    </source>
</evidence>
<dbReference type="InterPro" id="IPR041395">
    <property type="entry name" value="McpB_HAMP_3rd"/>
</dbReference>
<dbReference type="SUPFAM" id="SSF58104">
    <property type="entry name" value="Methyl-accepting chemotaxis protein (MCP) signaling domain"/>
    <property type="match status" value="1"/>
</dbReference>
<dbReference type="PROSITE" id="PS50111">
    <property type="entry name" value="CHEMOTAXIS_TRANSDUC_2"/>
    <property type="match status" value="1"/>
</dbReference>
<dbReference type="CDD" id="cd11386">
    <property type="entry name" value="MCP_signal"/>
    <property type="match status" value="1"/>
</dbReference>
<organism evidence="8 9">
    <name type="scientific">Xanthomonas protegens</name>
    <dbReference type="NCBI Taxonomy" id="3380705"/>
    <lineage>
        <taxon>Bacteria</taxon>
        <taxon>Pseudomonadati</taxon>
        <taxon>Pseudomonadota</taxon>
        <taxon>Gammaproteobacteria</taxon>
        <taxon>Lysobacterales</taxon>
        <taxon>Lysobacteraceae</taxon>
        <taxon>Xanthomonas</taxon>
    </lineage>
</organism>
<dbReference type="SMART" id="SM00283">
    <property type="entry name" value="MA"/>
    <property type="match status" value="1"/>
</dbReference>
<keyword evidence="1" id="KW-0488">Methylation</keyword>
<dbReference type="Pfam" id="PF18575">
    <property type="entry name" value="HAMP_N3"/>
    <property type="match status" value="1"/>
</dbReference>
<evidence type="ECO:0000259" key="7">
    <source>
        <dbReference type="PROSITE" id="PS50885"/>
    </source>
</evidence>
<keyword evidence="5" id="KW-1133">Transmembrane helix</keyword>
<dbReference type="EMBL" id="JAQJCQ010000014">
    <property type="protein sequence ID" value="MEL4892886.1"/>
    <property type="molecule type" value="Genomic_DNA"/>
</dbReference>
<keyword evidence="9" id="KW-1185">Reference proteome</keyword>
<dbReference type="Gene3D" id="1.20.120.1530">
    <property type="match status" value="2"/>
</dbReference>
<dbReference type="InterPro" id="IPR004089">
    <property type="entry name" value="MCPsignal_dom"/>
</dbReference>
<comment type="similarity">
    <text evidence="3">Belongs to the methyl-accepting chemotaxis (MCP) protein family.</text>
</comment>
<dbReference type="Pfam" id="PF00015">
    <property type="entry name" value="MCPsignal"/>
    <property type="match status" value="1"/>
</dbReference>
<accession>A0ABU9LDN7</accession>
<dbReference type="InterPro" id="IPR003660">
    <property type="entry name" value="HAMP_dom"/>
</dbReference>
<evidence type="ECO:0000256" key="4">
    <source>
        <dbReference type="PROSITE-ProRule" id="PRU00284"/>
    </source>
</evidence>
<dbReference type="CDD" id="cd17528">
    <property type="entry name" value="HAMP_III"/>
    <property type="match status" value="1"/>
</dbReference>
<dbReference type="PANTHER" id="PTHR43531">
    <property type="entry name" value="PROTEIN ICFG"/>
    <property type="match status" value="1"/>
</dbReference>
<protein>
    <submittedName>
        <fullName evidence="8">Methyl-accepting chemotaxis protein</fullName>
    </submittedName>
</protein>
<dbReference type="PRINTS" id="PR00260">
    <property type="entry name" value="CHEMTRNSDUCR"/>
</dbReference>
<dbReference type="PANTHER" id="PTHR43531:SF14">
    <property type="entry name" value="METHYL-ACCEPTING CHEMOTAXIS PROTEIN I-RELATED"/>
    <property type="match status" value="1"/>
</dbReference>
<sequence>MSFHHLTVTKRLAIGFCGVIAMLLLVGITSLIGFRKFTSAAALDAHTYKVITLGDRMLVSLLNIESGARGFALTRDPSYLAPLELGEREFSAQWQESKQLTADNAAQQARLQTLMQDYTQFMATKRKAVEHMRATAADSDDAQLDAFRSVGKQQMDGLRDTIGQYENAERALLQVRKAESEARAQSGEWTSLGGMLIGIVAAILLGLLVRNSLMRQLGGEPTYAADVVRRIASGDLSQEVRLRSQAPSLLNDMRQMQEELRTVIQAQTEMARQHAAGQISFRMDEARFPGDYGRMVRDTNALVNSHISVKQRLITLMGEYAEGDLSRDLEQFPGEMAILTETMAKVKRNLGAINHEIDLLVRAAAQGDFSRRGEEQRFQHAFRGMVANLNTMMTGTESNLAALSQLLRAIAAGDLTQTMQGDFHGVFARMRDDANATVAQLTDMVGRIQQAAASIDTAAGEIASGNDDLSRRTEQQAASLEETAASMEELTATVKQNAEHARQANQLAAGAASVASQGGTVVGQVVTTMDGIEAASKKIADIIGVIDGIAFQTNILALNAAVEAARAGEQGRGFAVVASEVRTLAQRSASAAKEIKTLIDDSVERVSAGSVLVAQAGTTMQDIVASVQRVTDIMGEIAAASQEQSAGIEQVNHTVTQMDETTQQNAALVEEATAAARAMEQQAGDLVDIVGQFQVRSETYPMVAQLVARATANANANAA</sequence>
<proteinExistence type="inferred from homology"/>
<dbReference type="InterPro" id="IPR004090">
    <property type="entry name" value="Chemotax_Me-accpt_rcpt"/>
</dbReference>
<gene>
    <name evidence="8" type="ORF">PIQ37_15805</name>
</gene>
<dbReference type="Gene3D" id="1.10.287.950">
    <property type="entry name" value="Methyl-accepting chemotaxis protein"/>
    <property type="match status" value="1"/>
</dbReference>
<dbReference type="Proteomes" id="UP001486626">
    <property type="component" value="Unassembled WGS sequence"/>
</dbReference>
<evidence type="ECO:0000256" key="1">
    <source>
        <dbReference type="ARBA" id="ARBA00022481"/>
    </source>
</evidence>
<dbReference type="Pfam" id="PF18947">
    <property type="entry name" value="HAMP_2"/>
    <property type="match status" value="1"/>
</dbReference>
<dbReference type="RefSeq" id="WP_342074179.1">
    <property type="nucleotide sequence ID" value="NZ_JAQJCQ010000014.1"/>
</dbReference>
<dbReference type="InterPro" id="IPR051310">
    <property type="entry name" value="MCP_chemotaxis"/>
</dbReference>
<evidence type="ECO:0000313" key="8">
    <source>
        <dbReference type="EMBL" id="MEL4892886.1"/>
    </source>
</evidence>